<organism evidence="2 3">
    <name type="scientific">Nitrosomonas halophila</name>
    <dbReference type="NCBI Taxonomy" id="44576"/>
    <lineage>
        <taxon>Bacteria</taxon>
        <taxon>Pseudomonadati</taxon>
        <taxon>Pseudomonadota</taxon>
        <taxon>Betaproteobacteria</taxon>
        <taxon>Nitrosomonadales</taxon>
        <taxon>Nitrosomonadaceae</taxon>
        <taxon>Nitrosomonas</taxon>
    </lineage>
</organism>
<feature type="domain" description="NADPH-dependent FMN reductase-like" evidence="1">
    <location>
        <begin position="8"/>
        <end position="153"/>
    </location>
</feature>
<dbReference type="STRING" id="44576.SAMN05421881_10453"/>
<evidence type="ECO:0000313" key="3">
    <source>
        <dbReference type="Proteomes" id="UP000198640"/>
    </source>
</evidence>
<dbReference type="Pfam" id="PF03358">
    <property type="entry name" value="FMN_red"/>
    <property type="match status" value="1"/>
</dbReference>
<name>A0A1H3L4N2_9PROT</name>
<protein>
    <submittedName>
        <fullName evidence="2">NAD(P)H-dependent FMN reductase</fullName>
    </submittedName>
</protein>
<dbReference type="PANTHER" id="PTHR30543:SF21">
    <property type="entry name" value="NAD(P)H-DEPENDENT FMN REDUCTASE LOT6"/>
    <property type="match status" value="1"/>
</dbReference>
<dbReference type="InterPro" id="IPR029039">
    <property type="entry name" value="Flavoprotein-like_sf"/>
</dbReference>
<gene>
    <name evidence="2" type="ORF">SAMN05421881_10453</name>
</gene>
<proteinExistence type="predicted"/>
<dbReference type="AlphaFoldDB" id="A0A1H3L4N2"/>
<dbReference type="GO" id="GO:0010181">
    <property type="term" value="F:FMN binding"/>
    <property type="evidence" value="ECO:0007669"/>
    <property type="project" value="TreeGrafter"/>
</dbReference>
<evidence type="ECO:0000259" key="1">
    <source>
        <dbReference type="Pfam" id="PF03358"/>
    </source>
</evidence>
<dbReference type="Proteomes" id="UP000198640">
    <property type="component" value="Unassembled WGS sequence"/>
</dbReference>
<sequence>MDGHSMQPKLHIIICSTRPGRVGPYVGKWFHKLAVRHGKFAALLVDLAEFNLPVYDEPEHPVLQRYQHTHTKNWSASVNAADAYVFVTPEYNFGPPPALLNALNYVYKEWNYKPAGIVSYGGVSGGLRSALVEKLTLTTLKMMPMVEAVTIQHVSKLIDQKKNFTPQDHHVSSGQAMLDELHKWTLALRTMRI</sequence>
<dbReference type="PANTHER" id="PTHR30543">
    <property type="entry name" value="CHROMATE REDUCTASE"/>
    <property type="match status" value="1"/>
</dbReference>
<dbReference type="InterPro" id="IPR050712">
    <property type="entry name" value="NAD(P)H-dep_reductase"/>
</dbReference>
<accession>A0A1H3L4N2</accession>
<reference evidence="2 3" key="1">
    <citation type="submission" date="2016-10" db="EMBL/GenBank/DDBJ databases">
        <authorList>
            <person name="de Groot N.N."/>
        </authorList>
    </citation>
    <scope>NUCLEOTIDE SEQUENCE [LARGE SCALE GENOMIC DNA]</scope>
    <source>
        <strain evidence="2 3">Nm1</strain>
    </source>
</reference>
<dbReference type="Gene3D" id="3.40.50.360">
    <property type="match status" value="1"/>
</dbReference>
<evidence type="ECO:0000313" key="2">
    <source>
        <dbReference type="EMBL" id="SDY58884.1"/>
    </source>
</evidence>
<dbReference type="InterPro" id="IPR005025">
    <property type="entry name" value="FMN_Rdtase-like_dom"/>
</dbReference>
<dbReference type="GO" id="GO:0016491">
    <property type="term" value="F:oxidoreductase activity"/>
    <property type="evidence" value="ECO:0007669"/>
    <property type="project" value="InterPro"/>
</dbReference>
<dbReference type="EMBL" id="FNOY01000045">
    <property type="protein sequence ID" value="SDY58884.1"/>
    <property type="molecule type" value="Genomic_DNA"/>
</dbReference>
<keyword evidence="3" id="KW-1185">Reference proteome</keyword>
<dbReference type="GO" id="GO:0005829">
    <property type="term" value="C:cytosol"/>
    <property type="evidence" value="ECO:0007669"/>
    <property type="project" value="TreeGrafter"/>
</dbReference>
<dbReference type="SUPFAM" id="SSF52218">
    <property type="entry name" value="Flavoproteins"/>
    <property type="match status" value="1"/>
</dbReference>